<dbReference type="AlphaFoldDB" id="A0A387G240"/>
<geneLocation type="plasmid" evidence="3">
    <name>prccge525c</name>
</geneLocation>
<dbReference type="Proteomes" id="UP000282195">
    <property type="component" value="Plasmid pRCCGE525c"/>
</dbReference>
<sequence>MFTWMVSRAPYFFPDTLIYFVLRILLRDIYLSIFAMGIWHLSLLAFSARLIIRQAIVERSTSDFAWILFLILCLLTISAVAFEHVETLVAHPFLPIAHGTSVIWGLIAFRAYEQVLARGRIWRRGLMIVVFLLGILSDKFFVVFFSVPYAVSLLVVNPSATGVRRFVLFILETCAAFALVFLAERMLIEQVMDPVAFRPVARVASILTVASRSPGLAILLFAASIPAGLFVVRWLRWKINHSVAMPEAIARAWIFLSLLTICGLGAGILLWREDQVGYARYLVGMQIGGLILAAMILAQWLRSKGSLSLGVLACLTTLCMVSLSQSNPVNLDKPFLQRAKTADTLAACRENLHLKSGLAQYWLARKLSSMTNWDIQINQLEPAVPRPFFWGSNLQWYYYDMKSAQPSVTNFVIGNGFEQTDIVRYLGEPTYKANCDEFQILVYSDPDELRSKISNYLYLNAVAQQAMKHFPRSFRPDQVKYELSVVSHQIGSLDGGILDAVAPRDRAGFLFFGPYIHLDKGHYETSIEYSCAGNTSENIFDVVANQGKAQFAREDIRAGDLRCDGNRRTLTLTFDLKASADNIEFRGYYGGTGSLKIFEINLPHRL</sequence>
<feature type="transmembrane region" description="Helical" evidence="1">
    <location>
        <begin position="248"/>
        <end position="272"/>
    </location>
</feature>
<accession>A0A387G240</accession>
<keyword evidence="2" id="KW-0614">Plasmid</keyword>
<dbReference type="KEGG" id="rjg:CCGE525_26905"/>
<dbReference type="EMBL" id="CP032695">
    <property type="protein sequence ID" value="AYG62414.1"/>
    <property type="molecule type" value="Genomic_DNA"/>
</dbReference>
<protein>
    <submittedName>
        <fullName evidence="2">Uncharacterized protein</fullName>
    </submittedName>
</protein>
<evidence type="ECO:0000256" key="1">
    <source>
        <dbReference type="SAM" id="Phobius"/>
    </source>
</evidence>
<evidence type="ECO:0000313" key="3">
    <source>
        <dbReference type="Proteomes" id="UP000282195"/>
    </source>
</evidence>
<feature type="transmembrane region" description="Helical" evidence="1">
    <location>
        <begin position="217"/>
        <end position="236"/>
    </location>
</feature>
<name>A0A387G240_9HYPH</name>
<feature type="transmembrane region" description="Helical" evidence="1">
    <location>
        <begin position="278"/>
        <end position="298"/>
    </location>
</feature>
<proteinExistence type="predicted"/>
<keyword evidence="3" id="KW-1185">Reference proteome</keyword>
<organism evidence="2 3">
    <name type="scientific">Rhizobium jaguaris</name>
    <dbReference type="NCBI Taxonomy" id="1312183"/>
    <lineage>
        <taxon>Bacteria</taxon>
        <taxon>Pseudomonadati</taxon>
        <taxon>Pseudomonadota</taxon>
        <taxon>Alphaproteobacteria</taxon>
        <taxon>Hyphomicrobiales</taxon>
        <taxon>Rhizobiaceae</taxon>
        <taxon>Rhizobium/Agrobacterium group</taxon>
        <taxon>Rhizobium</taxon>
    </lineage>
</organism>
<reference evidence="2 3" key="1">
    <citation type="submission" date="2018-10" db="EMBL/GenBank/DDBJ databases">
        <title>Rhizobium etli, R. leguminosarum and a new Rhizobium genospecies from Phaseolus dumosus.</title>
        <authorList>
            <person name="Ramirez-Puebla S.T."/>
            <person name="Rogel-Hernandez M.A."/>
            <person name="Guerrero G."/>
            <person name="Ormeno-Orrillo E."/>
            <person name="Martinez-Romero J.C."/>
            <person name="Negrete-Yankelevich S."/>
            <person name="Martinez-Romero E."/>
        </authorList>
    </citation>
    <scope>NUCLEOTIDE SEQUENCE [LARGE SCALE GENOMIC DNA]</scope>
    <source>
        <strain evidence="2 3">CCGE525</strain>
        <plasmid evidence="3">prccge525c</plasmid>
    </source>
</reference>
<evidence type="ECO:0000313" key="2">
    <source>
        <dbReference type="EMBL" id="AYG62414.1"/>
    </source>
</evidence>
<keyword evidence="1" id="KW-0472">Membrane</keyword>
<feature type="transmembrane region" description="Helical" evidence="1">
    <location>
        <begin position="166"/>
        <end position="183"/>
    </location>
</feature>
<keyword evidence="1" id="KW-0812">Transmembrane</keyword>
<keyword evidence="1" id="KW-1133">Transmembrane helix</keyword>
<feature type="transmembrane region" description="Helical" evidence="1">
    <location>
        <begin position="29"/>
        <end position="52"/>
    </location>
</feature>
<feature type="transmembrane region" description="Helical" evidence="1">
    <location>
        <begin position="121"/>
        <end position="146"/>
    </location>
</feature>
<dbReference type="OrthoDB" id="7207000at2"/>
<gene>
    <name evidence="2" type="ORF">CCGE525_26905</name>
</gene>
<feature type="transmembrane region" description="Helical" evidence="1">
    <location>
        <begin position="64"/>
        <end position="82"/>
    </location>
</feature>
<feature type="transmembrane region" description="Helical" evidence="1">
    <location>
        <begin position="88"/>
        <end position="109"/>
    </location>
</feature>